<organism evidence="3 4">
    <name type="scientific">Blepharisma stoltei</name>
    <dbReference type="NCBI Taxonomy" id="1481888"/>
    <lineage>
        <taxon>Eukaryota</taxon>
        <taxon>Sar</taxon>
        <taxon>Alveolata</taxon>
        <taxon>Ciliophora</taxon>
        <taxon>Postciliodesmatophora</taxon>
        <taxon>Heterotrichea</taxon>
        <taxon>Heterotrichida</taxon>
        <taxon>Blepharismidae</taxon>
        <taxon>Blepharisma</taxon>
    </lineage>
</organism>
<dbReference type="PROSITE" id="PS50030">
    <property type="entry name" value="UBA"/>
    <property type="match status" value="1"/>
</dbReference>
<feature type="domain" description="UBA" evidence="2">
    <location>
        <begin position="64"/>
        <end position="95"/>
    </location>
</feature>
<dbReference type="Pfam" id="PF00627">
    <property type="entry name" value="UBA"/>
    <property type="match status" value="1"/>
</dbReference>
<accession>A0AAU9IUJ1</accession>
<feature type="compositionally biased region" description="Polar residues" evidence="1">
    <location>
        <begin position="209"/>
        <end position="221"/>
    </location>
</feature>
<name>A0AAU9IUJ1_9CILI</name>
<evidence type="ECO:0000313" key="3">
    <source>
        <dbReference type="EMBL" id="CAG9314925.1"/>
    </source>
</evidence>
<proteinExistence type="predicted"/>
<gene>
    <name evidence="3" type="ORF">BSTOLATCC_MIC13279</name>
</gene>
<keyword evidence="4" id="KW-1185">Reference proteome</keyword>
<dbReference type="InterPro" id="IPR015940">
    <property type="entry name" value="UBA"/>
</dbReference>
<sequence length="242" mass="27735">MEAFPKGQKPPKAASISDWRFSIGAEKPKKIADINKFYYDSSEEEDEMRELDAIEMLMIDEGILMELGYEEEKAKMALNACGGNLEKALVFLRLLEDDEFCDEEIDKNWEEDGSWIEEPSEENEELEMAVKLLAGLQGEVLDDGETILTTHSVRAIEIEIMAGKTEIPTKNVNKKADRYPDRNFNRNFSKKLKSSLNKNSSRILKNAYKNSTEIPTASSTDIPIEIQQRHQHKPQERFKRAT</sequence>
<dbReference type="EMBL" id="CAJZBQ010000013">
    <property type="protein sequence ID" value="CAG9314925.1"/>
    <property type="molecule type" value="Genomic_DNA"/>
</dbReference>
<protein>
    <recommendedName>
        <fullName evidence="2">UBA domain-containing protein</fullName>
    </recommendedName>
</protein>
<reference evidence="3" key="1">
    <citation type="submission" date="2021-09" db="EMBL/GenBank/DDBJ databases">
        <authorList>
            <consortium name="AG Swart"/>
            <person name="Singh M."/>
            <person name="Singh A."/>
            <person name="Seah K."/>
            <person name="Emmerich C."/>
        </authorList>
    </citation>
    <scope>NUCLEOTIDE SEQUENCE</scope>
    <source>
        <strain evidence="3">ATCC30299</strain>
    </source>
</reference>
<dbReference type="CDD" id="cd14291">
    <property type="entry name" value="UBA1_NUB1_like"/>
    <property type="match status" value="1"/>
</dbReference>
<dbReference type="Proteomes" id="UP001162131">
    <property type="component" value="Unassembled WGS sequence"/>
</dbReference>
<dbReference type="InterPro" id="IPR009060">
    <property type="entry name" value="UBA-like_sf"/>
</dbReference>
<feature type="compositionally biased region" description="Basic and acidic residues" evidence="1">
    <location>
        <begin position="233"/>
        <end position="242"/>
    </location>
</feature>
<evidence type="ECO:0000313" key="4">
    <source>
        <dbReference type="Proteomes" id="UP001162131"/>
    </source>
</evidence>
<comment type="caution">
    <text evidence="3">The sequence shown here is derived from an EMBL/GenBank/DDBJ whole genome shotgun (WGS) entry which is preliminary data.</text>
</comment>
<dbReference type="Gene3D" id="1.10.8.10">
    <property type="entry name" value="DNA helicase RuvA subunit, C-terminal domain"/>
    <property type="match status" value="1"/>
</dbReference>
<feature type="region of interest" description="Disordered" evidence="1">
    <location>
        <begin position="209"/>
        <end position="242"/>
    </location>
</feature>
<dbReference type="SUPFAM" id="SSF46934">
    <property type="entry name" value="UBA-like"/>
    <property type="match status" value="1"/>
</dbReference>
<dbReference type="AlphaFoldDB" id="A0AAU9IUJ1"/>
<evidence type="ECO:0000259" key="2">
    <source>
        <dbReference type="PROSITE" id="PS50030"/>
    </source>
</evidence>
<evidence type="ECO:0000256" key="1">
    <source>
        <dbReference type="SAM" id="MobiDB-lite"/>
    </source>
</evidence>